<organism evidence="1 2">
    <name type="scientific">Phlebia brevispora</name>
    <dbReference type="NCBI Taxonomy" id="194682"/>
    <lineage>
        <taxon>Eukaryota</taxon>
        <taxon>Fungi</taxon>
        <taxon>Dikarya</taxon>
        <taxon>Basidiomycota</taxon>
        <taxon>Agaricomycotina</taxon>
        <taxon>Agaricomycetes</taxon>
        <taxon>Polyporales</taxon>
        <taxon>Meruliaceae</taxon>
        <taxon>Phlebia</taxon>
    </lineage>
</organism>
<proteinExistence type="predicted"/>
<evidence type="ECO:0000313" key="2">
    <source>
        <dbReference type="Proteomes" id="UP001148662"/>
    </source>
</evidence>
<keyword evidence="2" id="KW-1185">Reference proteome</keyword>
<accession>A0ACC1TE09</accession>
<dbReference type="EMBL" id="JANHOG010000055">
    <property type="protein sequence ID" value="KAJ3558941.1"/>
    <property type="molecule type" value="Genomic_DNA"/>
</dbReference>
<dbReference type="Proteomes" id="UP001148662">
    <property type="component" value="Unassembled WGS sequence"/>
</dbReference>
<comment type="caution">
    <text evidence="1">The sequence shown here is derived from an EMBL/GenBank/DDBJ whole genome shotgun (WGS) entry which is preliminary data.</text>
</comment>
<name>A0ACC1TE09_9APHY</name>
<gene>
    <name evidence="1" type="ORF">NM688_g637</name>
</gene>
<sequence length="328" mass="37361">MFSNLFHSSHDGYLELKYEFAPPPPLSTRLRNRFDILLEKYFTWLRKGCDFLPVPLFVIGLFVLDVVWVYFYVHTATDSVPRNFMNLTHTRWEVLELGMIVYGFFPMTFITGLAVYMCFFDVVFGICGCLSFAGGMWLALPVVSIFTLSAALFFLFPLFGPAMVLPIAQKHAWEHRCDAYPMYVILDGKGFNQPQYVKNIAYFYEQGSRDPLFTYQLSNPSDGDIWTFSLREYGTNSSALSQDLNPTLHFIQYNFLDYGLTGNCSTEANRSTSDVCVNGTYDNENPLKLNLNSSVPLISSSNATDASPAFVTLRSHDDLWYDHEDAPS</sequence>
<evidence type="ECO:0000313" key="1">
    <source>
        <dbReference type="EMBL" id="KAJ3558941.1"/>
    </source>
</evidence>
<protein>
    <submittedName>
        <fullName evidence="1">Uncharacterized protein</fullName>
    </submittedName>
</protein>
<reference evidence="1" key="1">
    <citation type="submission" date="2022-07" db="EMBL/GenBank/DDBJ databases">
        <title>Genome Sequence of Phlebia brevispora.</title>
        <authorList>
            <person name="Buettner E."/>
        </authorList>
    </citation>
    <scope>NUCLEOTIDE SEQUENCE</scope>
    <source>
        <strain evidence="1">MPL23</strain>
    </source>
</reference>